<reference evidence="2 3" key="1">
    <citation type="submission" date="2019-01" db="EMBL/GenBank/DDBJ databases">
        <title>Novel species of Cellulomonas.</title>
        <authorList>
            <person name="Liu Q."/>
            <person name="Xin Y.-H."/>
        </authorList>
    </citation>
    <scope>NUCLEOTIDE SEQUENCE [LARGE SCALE GENOMIC DNA]</scope>
    <source>
        <strain evidence="2 3">HLT2-17</strain>
    </source>
</reference>
<keyword evidence="3" id="KW-1185">Reference proteome</keyword>
<evidence type="ECO:0000313" key="3">
    <source>
        <dbReference type="Proteomes" id="UP000293764"/>
    </source>
</evidence>
<evidence type="ECO:0008006" key="4">
    <source>
        <dbReference type="Google" id="ProtNLM"/>
    </source>
</evidence>
<keyword evidence="1" id="KW-0472">Membrane</keyword>
<gene>
    <name evidence="2" type="ORF">EUA98_17390</name>
</gene>
<keyword evidence="1" id="KW-1133">Transmembrane helix</keyword>
<name>A0A4V1ZGT8_9MICO</name>
<keyword evidence="1" id="KW-0812">Transmembrane</keyword>
<protein>
    <recommendedName>
        <fullName evidence="4">SHOCT domain-containing protein</fullName>
    </recommendedName>
</protein>
<sequence length="92" mass="10088">MMGWYEGGMGAGMWLFMGLFWIALIALIIWLVIRLLPSHGESGTTTASPPPASAMQESPMDILDRRLAQGEIDLDTYQAHRAALISARGAQR</sequence>
<dbReference type="Proteomes" id="UP000293764">
    <property type="component" value="Unassembled WGS sequence"/>
</dbReference>
<proteinExistence type="predicted"/>
<organism evidence="2 3">
    <name type="scientific">Pengzhenrongella frigida</name>
    <dbReference type="NCBI Taxonomy" id="1259133"/>
    <lineage>
        <taxon>Bacteria</taxon>
        <taxon>Bacillati</taxon>
        <taxon>Actinomycetota</taxon>
        <taxon>Actinomycetes</taxon>
        <taxon>Micrococcales</taxon>
        <taxon>Pengzhenrongella</taxon>
    </lineage>
</organism>
<feature type="transmembrane region" description="Helical" evidence="1">
    <location>
        <begin position="12"/>
        <end position="33"/>
    </location>
</feature>
<dbReference type="OrthoDB" id="3748887at2"/>
<comment type="caution">
    <text evidence="2">The sequence shown here is derived from an EMBL/GenBank/DDBJ whole genome shotgun (WGS) entry which is preliminary data.</text>
</comment>
<accession>A0A4V1ZGT8</accession>
<evidence type="ECO:0000256" key="1">
    <source>
        <dbReference type="SAM" id="Phobius"/>
    </source>
</evidence>
<dbReference type="AlphaFoldDB" id="A0A4V1ZGT8"/>
<evidence type="ECO:0000313" key="2">
    <source>
        <dbReference type="EMBL" id="RYV49694.1"/>
    </source>
</evidence>
<dbReference type="EMBL" id="SDWW01000057">
    <property type="protein sequence ID" value="RYV49694.1"/>
    <property type="molecule type" value="Genomic_DNA"/>
</dbReference>